<keyword evidence="3" id="KW-1185">Reference proteome</keyword>
<dbReference type="RefSeq" id="WP_354442758.1">
    <property type="nucleotide sequence ID" value="NZ_JBEPSH010000003.1"/>
</dbReference>
<evidence type="ECO:0000313" key="2">
    <source>
        <dbReference type="EMBL" id="MET4576693.1"/>
    </source>
</evidence>
<reference evidence="2 3" key="1">
    <citation type="submission" date="2024-06" db="EMBL/GenBank/DDBJ databases">
        <title>Sorghum-associated microbial communities from plants grown in Nebraska, USA.</title>
        <authorList>
            <person name="Schachtman D."/>
        </authorList>
    </citation>
    <scope>NUCLEOTIDE SEQUENCE [LARGE SCALE GENOMIC DNA]</scope>
    <source>
        <strain evidence="2 3">2709</strain>
    </source>
</reference>
<evidence type="ECO:0000256" key="1">
    <source>
        <dbReference type="SAM" id="Phobius"/>
    </source>
</evidence>
<keyword evidence="1" id="KW-0472">Membrane</keyword>
<feature type="transmembrane region" description="Helical" evidence="1">
    <location>
        <begin position="7"/>
        <end position="27"/>
    </location>
</feature>
<accession>A0ABV2Q760</accession>
<feature type="transmembrane region" description="Helical" evidence="1">
    <location>
        <begin position="47"/>
        <end position="69"/>
    </location>
</feature>
<keyword evidence="1" id="KW-0812">Transmembrane</keyword>
<keyword evidence="1" id="KW-1133">Transmembrane helix</keyword>
<sequence>MTQFIRPVYRIGAIGVITSLCSVTSWAQSLMCSVAIDHISAAPPTPAAVPSLSDLALAALIAGVAVMAWRQRKLPGARPLAAALLTAAAFMANQGGGGLIQKAYAATADIVSPSGTLNLQVPNSEQLTLTNRSGVPVRITGVVPEWIGCAAGTLLEPNGSCTTTPISCGGGGGNN</sequence>
<name>A0ABV2Q760_9BURK</name>
<proteinExistence type="predicted"/>
<dbReference type="EMBL" id="JBEPSH010000003">
    <property type="protein sequence ID" value="MET4576693.1"/>
    <property type="molecule type" value="Genomic_DNA"/>
</dbReference>
<gene>
    <name evidence="2" type="ORF">ABIE13_001802</name>
</gene>
<organism evidence="2 3">
    <name type="scientific">Ottowia thiooxydans</name>
    <dbReference type="NCBI Taxonomy" id="219182"/>
    <lineage>
        <taxon>Bacteria</taxon>
        <taxon>Pseudomonadati</taxon>
        <taxon>Pseudomonadota</taxon>
        <taxon>Betaproteobacteria</taxon>
        <taxon>Burkholderiales</taxon>
        <taxon>Comamonadaceae</taxon>
        <taxon>Ottowia</taxon>
    </lineage>
</organism>
<dbReference type="NCBIfam" id="NF033207">
    <property type="entry name" value="midcut_by_XrtH"/>
    <property type="match status" value="1"/>
</dbReference>
<evidence type="ECO:0008006" key="4">
    <source>
        <dbReference type="Google" id="ProtNLM"/>
    </source>
</evidence>
<protein>
    <recommendedName>
        <fullName evidence="4">Midcut-by-XrtH protein</fullName>
    </recommendedName>
</protein>
<comment type="caution">
    <text evidence="2">The sequence shown here is derived from an EMBL/GenBank/DDBJ whole genome shotgun (WGS) entry which is preliminary data.</text>
</comment>
<dbReference type="Proteomes" id="UP001549320">
    <property type="component" value="Unassembled WGS sequence"/>
</dbReference>
<evidence type="ECO:0000313" key="3">
    <source>
        <dbReference type="Proteomes" id="UP001549320"/>
    </source>
</evidence>